<dbReference type="AlphaFoldDB" id="A0A928UV96"/>
<comment type="caution">
    <text evidence="3">The sequence shown here is derived from an EMBL/GenBank/DDBJ whole genome shotgun (WGS) entry which is preliminary data.</text>
</comment>
<dbReference type="Pfam" id="PF09587">
    <property type="entry name" value="PGA_cap"/>
    <property type="match status" value="1"/>
</dbReference>
<dbReference type="Gene3D" id="3.60.21.10">
    <property type="match status" value="1"/>
</dbReference>
<proteinExistence type="inferred from homology"/>
<dbReference type="RefSeq" id="WP_196934131.1">
    <property type="nucleotide sequence ID" value="NZ_MU158697.1"/>
</dbReference>
<dbReference type="InterPro" id="IPR052169">
    <property type="entry name" value="CW_Biosynth-Accessory"/>
</dbReference>
<dbReference type="CDD" id="cd07381">
    <property type="entry name" value="MPP_CapA"/>
    <property type="match status" value="1"/>
</dbReference>
<dbReference type="InterPro" id="IPR029052">
    <property type="entry name" value="Metallo-depent_PP-like"/>
</dbReference>
<name>A0A928UV96_9SPHI</name>
<organism evidence="3 4">
    <name type="scientific">Sphingobacterium hungaricum</name>
    <dbReference type="NCBI Taxonomy" id="2082723"/>
    <lineage>
        <taxon>Bacteria</taxon>
        <taxon>Pseudomonadati</taxon>
        <taxon>Bacteroidota</taxon>
        <taxon>Sphingobacteriia</taxon>
        <taxon>Sphingobacteriales</taxon>
        <taxon>Sphingobacteriaceae</taxon>
        <taxon>Sphingobacterium</taxon>
    </lineage>
</organism>
<protein>
    <recommendedName>
        <fullName evidence="2">Capsule synthesis protein CapA domain-containing protein</fullName>
    </recommendedName>
</protein>
<reference evidence="3" key="1">
    <citation type="submission" date="2018-02" db="EMBL/GenBank/DDBJ databases">
        <authorList>
            <person name="Vasarhelyi B.M."/>
            <person name="Deshmukh S."/>
            <person name="Balint B."/>
            <person name="Kukolya J."/>
        </authorList>
    </citation>
    <scope>NUCLEOTIDE SEQUENCE</scope>
    <source>
        <strain evidence="3">KB22</strain>
    </source>
</reference>
<sequence>MEHKLLFVGDVVLEKKLEFSPEITQLFSTSLVKCCNFEAPVKGYGAPIKKTGPLVQQSADSAAWLKDLGFNLFSMANNHINDYGKEAMDKTLSLFSKDEVLGAGHEADAYAMKVFEFDGVKYGFVAYGENGYGALNGDREFGHAWINAERVNNDIRQCKEAVDVLLVQIHAGVEMLDVPIPEWRQRYKEIADCGADFIIAHHPHVLQGIEVYNHCHVFYSLGNFAFDYPSNHPEWNRGGLLQLIFEEGKFKEFQLSVIEKKNQTIYLEDSQKGNDVISELNKKIFSPSYVDYVNQAAVDFWHSAFKNYYAKPFNGISTYSAKNLLKQIKRNLFNRQIDYSMLWHNMFIESNEWFIKRAIKTIQSKQDS</sequence>
<accession>A0A928UV96</accession>
<dbReference type="PANTHER" id="PTHR33393:SF11">
    <property type="entry name" value="POLYGLUTAMINE SYNTHESIS ACCESSORY PROTEIN RV0574C-RELATED"/>
    <property type="match status" value="1"/>
</dbReference>
<gene>
    <name evidence="3" type="ORF">C4F49_09865</name>
</gene>
<dbReference type="Proteomes" id="UP000616201">
    <property type="component" value="Unassembled WGS sequence"/>
</dbReference>
<dbReference type="EMBL" id="PRDK01000005">
    <property type="protein sequence ID" value="MBE8713986.1"/>
    <property type="molecule type" value="Genomic_DNA"/>
</dbReference>
<dbReference type="InterPro" id="IPR019079">
    <property type="entry name" value="Capsule_synth_CapA"/>
</dbReference>
<feature type="domain" description="Capsule synthesis protein CapA" evidence="2">
    <location>
        <begin position="4"/>
        <end position="228"/>
    </location>
</feature>
<evidence type="ECO:0000256" key="1">
    <source>
        <dbReference type="ARBA" id="ARBA00005662"/>
    </source>
</evidence>
<dbReference type="SUPFAM" id="SSF56300">
    <property type="entry name" value="Metallo-dependent phosphatases"/>
    <property type="match status" value="1"/>
</dbReference>
<dbReference type="PANTHER" id="PTHR33393">
    <property type="entry name" value="POLYGLUTAMINE SYNTHESIS ACCESSORY PROTEIN RV0574C-RELATED"/>
    <property type="match status" value="1"/>
</dbReference>
<comment type="similarity">
    <text evidence="1">Belongs to the CapA family.</text>
</comment>
<keyword evidence="4" id="KW-1185">Reference proteome</keyword>
<evidence type="ECO:0000259" key="2">
    <source>
        <dbReference type="SMART" id="SM00854"/>
    </source>
</evidence>
<evidence type="ECO:0000313" key="4">
    <source>
        <dbReference type="Proteomes" id="UP000616201"/>
    </source>
</evidence>
<evidence type="ECO:0000313" key="3">
    <source>
        <dbReference type="EMBL" id="MBE8713986.1"/>
    </source>
</evidence>
<dbReference type="SMART" id="SM00854">
    <property type="entry name" value="PGA_cap"/>
    <property type="match status" value="1"/>
</dbReference>